<gene>
    <name evidence="2" type="ORF">JFL43_10855</name>
</gene>
<sequence>MDLLNTSENYAKLQSFKSVEDLNAAVIQHRDLHAEILTPSTRNVLDVLARYSCVYPGVSYRAKSDIATELDINIRTVRRACNLLEDLGIIKQHSTKRHNGDKRQSTNAIVILAPSTDDENGNVLPECLPKEAPAKTSLRDINNTRDTENRELPTSAAVQDKGIKEQERKEQEQSALKEGLLDKLPSPVRVLAPFFNHNKLYSLAGVVYKAKASVDKSIVMEHQESKYRKALLSVMSAYKRGKVECLESVVYTAIKRVTRSIKAMSIAVDGWDI</sequence>
<feature type="region of interest" description="Disordered" evidence="1">
    <location>
        <begin position="134"/>
        <end position="178"/>
    </location>
</feature>
<evidence type="ECO:0000256" key="1">
    <source>
        <dbReference type="SAM" id="MobiDB-lite"/>
    </source>
</evidence>
<dbReference type="Proteomes" id="UP000618943">
    <property type="component" value="Unassembled WGS sequence"/>
</dbReference>
<comment type="caution">
    <text evidence="2">The sequence shown here is derived from an EMBL/GenBank/DDBJ whole genome shotgun (WGS) entry which is preliminary data.</text>
</comment>
<dbReference type="EMBL" id="JAEOAH010000013">
    <property type="protein sequence ID" value="MBK3495339.1"/>
    <property type="molecule type" value="Genomic_DNA"/>
</dbReference>
<evidence type="ECO:0000313" key="2">
    <source>
        <dbReference type="EMBL" id="MBK3495339.1"/>
    </source>
</evidence>
<feature type="compositionally biased region" description="Basic and acidic residues" evidence="1">
    <location>
        <begin position="161"/>
        <end position="172"/>
    </location>
</feature>
<accession>A0ABS1H7D9</accession>
<dbReference type="RefSeq" id="WP_200749081.1">
    <property type="nucleotide sequence ID" value="NZ_JAEOAH010000013.1"/>
</dbReference>
<reference evidence="2 3" key="1">
    <citation type="submission" date="2020-12" db="EMBL/GenBank/DDBJ databases">
        <title>YIM B01967 draft genome.</title>
        <authorList>
            <person name="Yan X."/>
        </authorList>
    </citation>
    <scope>NUCLEOTIDE SEQUENCE [LARGE SCALE GENOMIC DNA]</scope>
    <source>
        <strain evidence="2 3">YIM B01967</strain>
    </source>
</reference>
<dbReference type="SUPFAM" id="SSF46785">
    <property type="entry name" value="Winged helix' DNA-binding domain"/>
    <property type="match status" value="1"/>
</dbReference>
<evidence type="ECO:0000313" key="3">
    <source>
        <dbReference type="Proteomes" id="UP000618943"/>
    </source>
</evidence>
<protein>
    <recommendedName>
        <fullName evidence="4">Helix-turn-helix domain-containing protein</fullName>
    </recommendedName>
</protein>
<keyword evidence="3" id="KW-1185">Reference proteome</keyword>
<feature type="compositionally biased region" description="Basic and acidic residues" evidence="1">
    <location>
        <begin position="142"/>
        <end position="151"/>
    </location>
</feature>
<proteinExistence type="predicted"/>
<name>A0ABS1H7D9_9BACL</name>
<evidence type="ECO:0008006" key="4">
    <source>
        <dbReference type="Google" id="ProtNLM"/>
    </source>
</evidence>
<dbReference type="InterPro" id="IPR036390">
    <property type="entry name" value="WH_DNA-bd_sf"/>
</dbReference>
<organism evidence="2 3">
    <name type="scientific">Viridibacillus soli</name>
    <dbReference type="NCBI Taxonomy" id="2798301"/>
    <lineage>
        <taxon>Bacteria</taxon>
        <taxon>Bacillati</taxon>
        <taxon>Bacillota</taxon>
        <taxon>Bacilli</taxon>
        <taxon>Bacillales</taxon>
        <taxon>Caryophanaceae</taxon>
        <taxon>Viridibacillus</taxon>
    </lineage>
</organism>